<protein>
    <submittedName>
        <fullName evidence="3">Alpha/beta-hydrolase</fullName>
    </submittedName>
</protein>
<dbReference type="EMBL" id="KV453929">
    <property type="protein sequence ID" value="ODV74079.1"/>
    <property type="molecule type" value="Genomic_DNA"/>
</dbReference>
<dbReference type="GO" id="GO:0016787">
    <property type="term" value="F:hydrolase activity"/>
    <property type="evidence" value="ECO:0007669"/>
    <property type="project" value="UniProtKB-KW"/>
</dbReference>
<organism evidence="3 4">
    <name type="scientific">Cyberlindnera jadinii (strain ATCC 18201 / CBS 1600 / BCRC 20928 / JCM 3617 / NBRC 0987 / NRRL Y-1542)</name>
    <name type="common">Torula yeast</name>
    <name type="synonym">Candida utilis</name>
    <dbReference type="NCBI Taxonomy" id="983966"/>
    <lineage>
        <taxon>Eukaryota</taxon>
        <taxon>Fungi</taxon>
        <taxon>Dikarya</taxon>
        <taxon>Ascomycota</taxon>
        <taxon>Saccharomycotina</taxon>
        <taxon>Saccharomycetes</taxon>
        <taxon>Phaffomycetales</taxon>
        <taxon>Phaffomycetaceae</taxon>
        <taxon>Cyberlindnera</taxon>
    </lineage>
</organism>
<dbReference type="PANTHER" id="PTHR11005">
    <property type="entry name" value="LYSOSOMAL ACID LIPASE-RELATED"/>
    <property type="match status" value="1"/>
</dbReference>
<dbReference type="SUPFAM" id="SSF53474">
    <property type="entry name" value="alpha/beta-Hydrolases"/>
    <property type="match status" value="1"/>
</dbReference>
<dbReference type="AlphaFoldDB" id="A0A1E4S3I5"/>
<keyword evidence="1" id="KW-0472">Membrane</keyword>
<dbReference type="STRING" id="983966.A0A1E4S3I5"/>
<evidence type="ECO:0000313" key="3">
    <source>
        <dbReference type="EMBL" id="ODV74079.1"/>
    </source>
</evidence>
<dbReference type="Pfam" id="PF04083">
    <property type="entry name" value="Abhydro_lipase"/>
    <property type="match status" value="1"/>
</dbReference>
<evidence type="ECO:0000313" key="4">
    <source>
        <dbReference type="Proteomes" id="UP000094389"/>
    </source>
</evidence>
<dbReference type="OrthoDB" id="6130531at2759"/>
<dbReference type="OMA" id="DAVEWCF"/>
<dbReference type="InterPro" id="IPR029058">
    <property type="entry name" value="AB_hydrolase_fold"/>
</dbReference>
<proteinExistence type="predicted"/>
<dbReference type="GO" id="GO:0006629">
    <property type="term" value="P:lipid metabolic process"/>
    <property type="evidence" value="ECO:0007669"/>
    <property type="project" value="InterPro"/>
</dbReference>
<dbReference type="InterPro" id="IPR006693">
    <property type="entry name" value="AB_hydrolase_lipase"/>
</dbReference>
<gene>
    <name evidence="3" type="ORF">CYBJADRAFT_184488</name>
</gene>
<accession>A0A1E4S3I5</accession>
<dbReference type="GeneID" id="30991526"/>
<keyword evidence="4" id="KW-1185">Reference proteome</keyword>
<evidence type="ECO:0000256" key="1">
    <source>
        <dbReference type="SAM" id="Phobius"/>
    </source>
</evidence>
<keyword evidence="1" id="KW-1133">Transmembrane helix</keyword>
<keyword evidence="3" id="KW-0378">Hydrolase</keyword>
<sequence>MSTSVDHREWDYSKSKQRVFNVTSHICTFLFLNVLFTFAVFNAILQWLKSLFVRLNRKETPTDPKSKAELKLIPDLNYYFRLYGLQVNTYDVTTDDGYVLTIQRIIDPQESAEDRAKRLPILCVHGLLQSSGSFCSSGKQSLAYYFHQQGYDVWLGNNRCGFEAKHTFLSPSDHKMWDWDIIDMAQKDLPALIEHVLISCDSQAESVTLVCHSQGTTQGFITLDSDKFGLSSKINCFVALSPAVFGGELLEKRLFIRFIAWMSLKKFFFGINSFIPFAMTMRKYIGTSKAYCQLSYMMFNYLFDWNDTLWDQDLKCRHFLFSPVYVSMKLMAWWLNSKEGFNQSKAILEPKKQWFDSTTPPIFLVIPTQDLLVDGRSLVGHMKSYEPECRYSYIYLENYSHLDVLWSKSVIDDVGVPIINFLESEVYK</sequence>
<keyword evidence="1" id="KW-0812">Transmembrane</keyword>
<name>A0A1E4S3I5_CYBJN</name>
<feature type="transmembrane region" description="Helical" evidence="1">
    <location>
        <begin position="22"/>
        <end position="48"/>
    </location>
</feature>
<dbReference type="RefSeq" id="XP_020071118.1">
    <property type="nucleotide sequence ID" value="XM_020217130.1"/>
</dbReference>
<dbReference type="Gene3D" id="3.40.50.1820">
    <property type="entry name" value="alpha/beta hydrolase"/>
    <property type="match status" value="1"/>
</dbReference>
<reference evidence="3 4" key="1">
    <citation type="journal article" date="2016" name="Proc. Natl. Acad. Sci. U.S.A.">
        <title>Comparative genomics of biotechnologically important yeasts.</title>
        <authorList>
            <person name="Riley R."/>
            <person name="Haridas S."/>
            <person name="Wolfe K.H."/>
            <person name="Lopes M.R."/>
            <person name="Hittinger C.T."/>
            <person name="Goeker M."/>
            <person name="Salamov A.A."/>
            <person name="Wisecaver J.H."/>
            <person name="Long T.M."/>
            <person name="Calvey C.H."/>
            <person name="Aerts A.L."/>
            <person name="Barry K.W."/>
            <person name="Choi C."/>
            <person name="Clum A."/>
            <person name="Coughlan A.Y."/>
            <person name="Deshpande S."/>
            <person name="Douglass A.P."/>
            <person name="Hanson S.J."/>
            <person name="Klenk H.-P."/>
            <person name="LaButti K.M."/>
            <person name="Lapidus A."/>
            <person name="Lindquist E.A."/>
            <person name="Lipzen A.M."/>
            <person name="Meier-Kolthoff J.P."/>
            <person name="Ohm R.A."/>
            <person name="Otillar R.P."/>
            <person name="Pangilinan J.L."/>
            <person name="Peng Y."/>
            <person name="Rokas A."/>
            <person name="Rosa C.A."/>
            <person name="Scheuner C."/>
            <person name="Sibirny A.A."/>
            <person name="Slot J.C."/>
            <person name="Stielow J.B."/>
            <person name="Sun H."/>
            <person name="Kurtzman C.P."/>
            <person name="Blackwell M."/>
            <person name="Grigoriev I.V."/>
            <person name="Jeffries T.W."/>
        </authorList>
    </citation>
    <scope>NUCLEOTIDE SEQUENCE [LARGE SCALE GENOMIC DNA]</scope>
    <source>
        <strain evidence="4">ATCC 18201 / CBS 1600 / BCRC 20928 / JCM 3617 / NBRC 0987 / NRRL Y-1542</strain>
    </source>
</reference>
<evidence type="ECO:0000259" key="2">
    <source>
        <dbReference type="Pfam" id="PF04083"/>
    </source>
</evidence>
<dbReference type="Proteomes" id="UP000094389">
    <property type="component" value="Unassembled WGS sequence"/>
</dbReference>
<feature type="domain" description="Partial AB-hydrolase lipase" evidence="2">
    <location>
        <begin position="77"/>
        <end position="137"/>
    </location>
</feature>